<dbReference type="Pfam" id="PF24293">
    <property type="entry name" value="TPR_Edg1"/>
    <property type="match status" value="1"/>
</dbReference>
<dbReference type="InterPro" id="IPR056581">
    <property type="entry name" value="TPR_Edg1"/>
</dbReference>
<feature type="compositionally biased region" description="Basic and acidic residues" evidence="1">
    <location>
        <begin position="1031"/>
        <end position="1044"/>
    </location>
</feature>
<evidence type="ECO:0000313" key="4">
    <source>
        <dbReference type="WBParaSite" id="EEL_0000783101-mRNA-1"/>
    </source>
</evidence>
<proteinExistence type="predicted"/>
<dbReference type="WBParaSite" id="EEL_0000783101-mRNA-1">
    <property type="protein sequence ID" value="EEL_0000783101-mRNA-1"/>
    <property type="gene ID" value="EEL_0000783101"/>
</dbReference>
<feature type="compositionally biased region" description="Polar residues" evidence="1">
    <location>
        <begin position="1049"/>
        <end position="1061"/>
    </location>
</feature>
<reference evidence="4" key="1">
    <citation type="submission" date="2017-02" db="UniProtKB">
        <authorList>
            <consortium name="WormBaseParasite"/>
        </authorList>
    </citation>
    <scope>IDENTIFICATION</scope>
</reference>
<name>A0A0R3RZR4_9BILA</name>
<sequence length="1079" mass="123566">MATDLQKGIDELEHFSATLKNACGLYTSASELVKYCFPHRTLRELIETLWCAELKCDGRQKIRKAVCDFTQPISTNTASAIMIYAKEKSVNFHLKTKELWELYDKCSGEKLADVLSNCLFLFHAIYDIRYQFNIKNKINLRVQKSLRSIPYLFSLDEVGEFDRLYYATKQFLNQTGLDDLKKKLPNAVLEMYGQKIRSRKEAGSIFTHKTFLFSTSEALNTERIDADESIEKFTENVEKFISNIALHNFDTSDMHKLVECDLTGKVDFHLFKKVCDVLPRVEALADLHFADEFLKVLKYIACSYNDWNAIMTYFYGAFRDVNGSPKTFKHLYQNFDEDVRNLLSYLEDHAQLHTNQVKFQKAVDECAWILMISPLDTLTSLFLQFLENILMVPNFIRILRKLPEYCNIELEAVFGEDRKSARKTPILMLVLRTVLTIERASLQSDAKRRNFVYMCAAVCRERHVLKDGKSEAENEDDNAEAAVALLGDIVDFALVDGSVVLNHIVLPALKQVFYQDIALEIGSKLLTSLGARRTPIIWKTEQGVKLSDCEGGEVKNNSGVSIIQLISILLDIIIENKYYDDYALIDSCQDCLRLLEDGLIIETNAFNSLLTCFDNSLWAYRYAIVSWFFKCLTSYKREIPPLLFKALKEENRQALEVMKTDADDSDISGRSLLRKLFELAAIHFDLALDILKGFSTSVSIAGHDISGAFVDVIRNHNRFPRNKIDGLVEVIRAIVNQIDLSRQIVPLLTEISESSFYGLRLIEPLLLIQEAVICAIYYDKKSTEDLNAVPFHILEIENEVAVTLLKLFCELTKDHIQKEMVDLRRSHLKHKVEIKDPMPKLSDVNINRTIRVETELIQLYFASIVLANHIIGLTNVHIEMGRMKLGPTFDEIINKALVDQNAKEDMVNSEQYCEKLCAVSDFDQALASVEMNNCLSVGSFAVSNPSYETNRMIDITSANIEAIRDSYNDRLPETSEQNAMFIAGTQMIKDPTTARIIENHFYHNKRNNMRKLAVRPKPRHGALLPWSIEDNNIHDDGNKERQSDDQNDAQDNTSCEWNNNSESDRIINGGFRHTNKRRK</sequence>
<evidence type="ECO:0000313" key="3">
    <source>
        <dbReference type="Proteomes" id="UP000050640"/>
    </source>
</evidence>
<evidence type="ECO:0000259" key="2">
    <source>
        <dbReference type="Pfam" id="PF24293"/>
    </source>
</evidence>
<keyword evidence="3" id="KW-1185">Reference proteome</keyword>
<accession>A0A0R3RZR4</accession>
<dbReference type="AlphaFoldDB" id="A0A0R3RZR4"/>
<organism evidence="3 4">
    <name type="scientific">Elaeophora elaphi</name>
    <dbReference type="NCBI Taxonomy" id="1147741"/>
    <lineage>
        <taxon>Eukaryota</taxon>
        <taxon>Metazoa</taxon>
        <taxon>Ecdysozoa</taxon>
        <taxon>Nematoda</taxon>
        <taxon>Chromadorea</taxon>
        <taxon>Rhabditida</taxon>
        <taxon>Spirurina</taxon>
        <taxon>Spiruromorpha</taxon>
        <taxon>Filarioidea</taxon>
        <taxon>Onchocercidae</taxon>
        <taxon>Elaeophora</taxon>
    </lineage>
</organism>
<feature type="region of interest" description="Disordered" evidence="1">
    <location>
        <begin position="1023"/>
        <end position="1079"/>
    </location>
</feature>
<dbReference type="Proteomes" id="UP000050640">
    <property type="component" value="Unplaced"/>
</dbReference>
<evidence type="ECO:0000256" key="1">
    <source>
        <dbReference type="SAM" id="MobiDB-lite"/>
    </source>
</evidence>
<feature type="domain" description="Edg1 TPR repeats region" evidence="2">
    <location>
        <begin position="230"/>
        <end position="635"/>
    </location>
</feature>
<protein>
    <submittedName>
        <fullName evidence="4">THO complex subunit 2</fullName>
    </submittedName>
</protein>